<dbReference type="RefSeq" id="WP_157299711.1">
    <property type="nucleotide sequence ID" value="NZ_BAAAZB010000010.1"/>
</dbReference>
<evidence type="ECO:0000313" key="4">
    <source>
        <dbReference type="EMBL" id="MVT41097.1"/>
    </source>
</evidence>
<dbReference type="InterPro" id="IPR011330">
    <property type="entry name" value="Glyco_hydro/deAcase_b/a-brl"/>
</dbReference>
<evidence type="ECO:0000256" key="1">
    <source>
        <dbReference type="ARBA" id="ARBA00004613"/>
    </source>
</evidence>
<dbReference type="OrthoDB" id="9778320at2"/>
<feature type="domain" description="NodB homology" evidence="3">
    <location>
        <begin position="72"/>
        <end position="336"/>
    </location>
</feature>
<accession>A0A6N8J777</accession>
<evidence type="ECO:0000313" key="5">
    <source>
        <dbReference type="Proteomes" id="UP000468388"/>
    </source>
</evidence>
<dbReference type="GO" id="GO:0016810">
    <property type="term" value="F:hydrolase activity, acting on carbon-nitrogen (but not peptide) bonds"/>
    <property type="evidence" value="ECO:0007669"/>
    <property type="project" value="InterPro"/>
</dbReference>
<organism evidence="4 5">
    <name type="scientific">Chitinophaga oryziterrae</name>
    <dbReference type="NCBI Taxonomy" id="1031224"/>
    <lineage>
        <taxon>Bacteria</taxon>
        <taxon>Pseudomonadati</taxon>
        <taxon>Bacteroidota</taxon>
        <taxon>Chitinophagia</taxon>
        <taxon>Chitinophagales</taxon>
        <taxon>Chitinophagaceae</taxon>
        <taxon>Chitinophaga</taxon>
    </lineage>
</organism>
<dbReference type="Proteomes" id="UP000468388">
    <property type="component" value="Unassembled WGS sequence"/>
</dbReference>
<dbReference type="CDD" id="cd10918">
    <property type="entry name" value="CE4_NodB_like_5s_6s"/>
    <property type="match status" value="1"/>
</dbReference>
<dbReference type="PANTHER" id="PTHR34216">
    <property type="match status" value="1"/>
</dbReference>
<comment type="caution">
    <text evidence="4">The sequence shown here is derived from an EMBL/GenBank/DDBJ whole genome shotgun (WGS) entry which is preliminary data.</text>
</comment>
<proteinExistence type="predicted"/>
<protein>
    <submittedName>
        <fullName evidence="4">Polysaccharide deacetylase family protein</fullName>
    </submittedName>
</protein>
<keyword evidence="5" id="KW-1185">Reference proteome</keyword>
<dbReference type="InterPro" id="IPR002509">
    <property type="entry name" value="NODB_dom"/>
</dbReference>
<sequence>MLKLNGLFKKSTGPHVVILMYHRIAQPISDVWDTAVSPQNFEQHLQHLQKLGNVVPLSLITDSIYAGQLNGNNIAITFDDGYTDNFTIARPLLEQYGLPATFFITAGNHKNIKEYWWDDLERTILFTERLPQRFLMSISNEEVDFDIKNEVDLTPKIRARHCGWHASVQPPPTQRALLYYHLWSKLKLLSYDEQYLILNKIKKWAKVDIEKNNENKIMSVDELKQLSENNLFTIGAHTATHAALGHHGPDLQKSELTENIDFLQQITDYKIDLVAYPYGSYNGNTLMLAYELGLLGGFTTEAEPIQQSISPFKIGRFQVKDMNGSRFQRQLASWRH</sequence>
<name>A0A6N8J777_9BACT</name>
<gene>
    <name evidence="4" type="ORF">GO495_10935</name>
</gene>
<dbReference type="PANTHER" id="PTHR34216:SF3">
    <property type="entry name" value="POLY-BETA-1,6-N-ACETYL-D-GLUCOSAMINE N-DEACETYLASE"/>
    <property type="match status" value="1"/>
</dbReference>
<dbReference type="Pfam" id="PF01522">
    <property type="entry name" value="Polysacc_deac_1"/>
    <property type="match status" value="2"/>
</dbReference>
<dbReference type="InterPro" id="IPR051398">
    <property type="entry name" value="Polysacch_Deacetylase"/>
</dbReference>
<dbReference type="GO" id="GO:0005975">
    <property type="term" value="P:carbohydrate metabolic process"/>
    <property type="evidence" value="ECO:0007669"/>
    <property type="project" value="InterPro"/>
</dbReference>
<dbReference type="AlphaFoldDB" id="A0A6N8J777"/>
<reference evidence="4 5" key="1">
    <citation type="submission" date="2019-12" db="EMBL/GenBank/DDBJ databases">
        <title>The draft genomic sequence of strain Chitinophaga oryziterrae JCM 16595.</title>
        <authorList>
            <person name="Zhang X."/>
        </authorList>
    </citation>
    <scope>NUCLEOTIDE SEQUENCE [LARGE SCALE GENOMIC DNA]</scope>
    <source>
        <strain evidence="4 5">JCM 16595</strain>
    </source>
</reference>
<evidence type="ECO:0000259" key="3">
    <source>
        <dbReference type="PROSITE" id="PS51677"/>
    </source>
</evidence>
<dbReference type="GO" id="GO:0005576">
    <property type="term" value="C:extracellular region"/>
    <property type="evidence" value="ECO:0007669"/>
    <property type="project" value="UniProtKB-SubCell"/>
</dbReference>
<evidence type="ECO:0000256" key="2">
    <source>
        <dbReference type="ARBA" id="ARBA00022729"/>
    </source>
</evidence>
<dbReference type="PROSITE" id="PS51677">
    <property type="entry name" value="NODB"/>
    <property type="match status" value="1"/>
</dbReference>
<comment type="subcellular location">
    <subcellularLocation>
        <location evidence="1">Secreted</location>
    </subcellularLocation>
</comment>
<dbReference type="Gene3D" id="3.20.20.370">
    <property type="entry name" value="Glycoside hydrolase/deacetylase"/>
    <property type="match status" value="1"/>
</dbReference>
<keyword evidence="2" id="KW-0732">Signal</keyword>
<dbReference type="EMBL" id="WRXO01000002">
    <property type="protein sequence ID" value="MVT41097.1"/>
    <property type="molecule type" value="Genomic_DNA"/>
</dbReference>
<dbReference type="SUPFAM" id="SSF88713">
    <property type="entry name" value="Glycoside hydrolase/deacetylase"/>
    <property type="match status" value="1"/>
</dbReference>